<dbReference type="GO" id="GO:0005762">
    <property type="term" value="C:mitochondrial large ribosomal subunit"/>
    <property type="evidence" value="ECO:0007669"/>
    <property type="project" value="TreeGrafter"/>
</dbReference>
<dbReference type="InterPro" id="IPR012677">
    <property type="entry name" value="Nucleotide-bd_a/b_plait_sf"/>
</dbReference>
<dbReference type="InterPro" id="IPR012678">
    <property type="entry name" value="Ribosomal_uL23/eL15/eS24_sf"/>
</dbReference>
<comment type="similarity">
    <text evidence="2">Belongs to the universal ribosomal protein uL23 family.</text>
</comment>
<dbReference type="AlphaFoldDB" id="A0A4W4FT23"/>
<evidence type="ECO:0000256" key="1">
    <source>
        <dbReference type="ARBA" id="ARBA00004173"/>
    </source>
</evidence>
<reference evidence="10" key="1">
    <citation type="journal article" date="2014" name="Science">
        <title>Nonhuman genetics. Genomic basis for the convergent evolution of electric organs.</title>
        <authorList>
            <person name="Gallant J.R."/>
            <person name="Traeger L.L."/>
            <person name="Volkening J.D."/>
            <person name="Moffett H."/>
            <person name="Chen P.H."/>
            <person name="Novina C.D."/>
            <person name="Phillips G.N.Jr."/>
            <person name="Anand R."/>
            <person name="Wells G.B."/>
            <person name="Pinch M."/>
            <person name="Guth R."/>
            <person name="Unguez G.A."/>
            <person name="Albert J.S."/>
            <person name="Zakon H.H."/>
            <person name="Samanta M.P."/>
            <person name="Sussman M.R."/>
        </authorList>
    </citation>
    <scope>NUCLEOTIDE SEQUENCE [LARGE SCALE GENOMIC DNA]</scope>
</reference>
<dbReference type="PANTHER" id="PTHR12059">
    <property type="entry name" value="RIBOSOMAL PROTEIN L23-RELATED"/>
    <property type="match status" value="1"/>
</dbReference>
<reference evidence="9" key="3">
    <citation type="submission" date="2020-05" db="EMBL/GenBank/DDBJ databases">
        <title>Electrophorus electricus (electric eel) genome, fEleEle1, primary haplotype.</title>
        <authorList>
            <person name="Myers G."/>
            <person name="Meyer A."/>
            <person name="Fedrigo O."/>
            <person name="Formenti G."/>
            <person name="Rhie A."/>
            <person name="Tracey A."/>
            <person name="Sims Y."/>
            <person name="Jarvis E.D."/>
        </authorList>
    </citation>
    <scope>NUCLEOTIDE SEQUENCE [LARGE SCALE GENOMIC DNA]</scope>
</reference>
<dbReference type="SUPFAM" id="SSF54189">
    <property type="entry name" value="Ribosomal proteins S24e, L23 and L15e"/>
    <property type="match status" value="1"/>
</dbReference>
<dbReference type="Pfam" id="PF00276">
    <property type="entry name" value="Ribosomal_L23"/>
    <property type="match status" value="1"/>
</dbReference>
<sequence>VSLIEKIAVNMARRLIYPIYQLGNPQLRIFRPTFNMTLVRPGKEQPPDTVQFRISMEMTKCDVRNYLEKIYSVPVGAVRTRIQYCSNKKRNHLNQRVKRPDYKVAYVQLSKQQTFQFPDIFPEKGKKHEEGSVEEIQEKFMEDERQRQKPDPRRGGVTEWFGL</sequence>
<evidence type="ECO:0000256" key="2">
    <source>
        <dbReference type="ARBA" id="ARBA00006700"/>
    </source>
</evidence>
<gene>
    <name evidence="9" type="primary">mrpl23</name>
</gene>
<keyword evidence="5" id="KW-0687">Ribonucleoprotein</keyword>
<proteinExistence type="inferred from homology"/>
<reference evidence="10" key="2">
    <citation type="journal article" date="2017" name="Sci. Adv.">
        <title>A tail of two voltages: Proteomic comparison of the three electric organs of the electric eel.</title>
        <authorList>
            <person name="Traeger L.L."/>
            <person name="Sabat G."/>
            <person name="Barrett-Wilt G.A."/>
            <person name="Wells G.B."/>
            <person name="Sussman M.R."/>
        </authorList>
    </citation>
    <scope>NUCLEOTIDE SEQUENCE [LARGE SCALE GENOMIC DNA]</scope>
</reference>
<feature type="region of interest" description="Disordered" evidence="8">
    <location>
        <begin position="122"/>
        <end position="163"/>
    </location>
</feature>
<evidence type="ECO:0000313" key="9">
    <source>
        <dbReference type="Ensembl" id="ENSEEEP00000027154.1"/>
    </source>
</evidence>
<comment type="subcellular location">
    <subcellularLocation>
        <location evidence="1">Mitochondrion</location>
    </subcellularLocation>
</comment>
<dbReference type="FunFam" id="3.30.70.330:FF:000284">
    <property type="entry name" value="39S ribosomal protein L23, mitochondrial"/>
    <property type="match status" value="1"/>
</dbReference>
<dbReference type="Ensembl" id="ENSEEET00000027466.2">
    <property type="protein sequence ID" value="ENSEEEP00000027154.1"/>
    <property type="gene ID" value="ENSEEEG00000013105.2"/>
</dbReference>
<reference evidence="9" key="4">
    <citation type="submission" date="2025-08" db="UniProtKB">
        <authorList>
            <consortium name="Ensembl"/>
        </authorList>
    </citation>
    <scope>IDENTIFICATION</scope>
</reference>
<reference evidence="9" key="5">
    <citation type="submission" date="2025-09" db="UniProtKB">
        <authorList>
            <consortium name="Ensembl"/>
        </authorList>
    </citation>
    <scope>IDENTIFICATION</scope>
</reference>
<keyword evidence="3" id="KW-0689">Ribosomal protein</keyword>
<evidence type="ECO:0000313" key="10">
    <source>
        <dbReference type="Proteomes" id="UP000314983"/>
    </source>
</evidence>
<evidence type="ECO:0000256" key="3">
    <source>
        <dbReference type="ARBA" id="ARBA00022980"/>
    </source>
</evidence>
<name>A0A4W4FT23_ELEEL</name>
<dbReference type="Proteomes" id="UP000314983">
    <property type="component" value="Chromosome 2"/>
</dbReference>
<dbReference type="STRING" id="8005.ENSEEEP00000027154"/>
<keyword evidence="4" id="KW-0496">Mitochondrion</keyword>
<dbReference type="PANTHER" id="PTHR12059:SF5">
    <property type="entry name" value="LARGE RIBOSOMAL SUBUNIT PROTEIN UL23M"/>
    <property type="match status" value="1"/>
</dbReference>
<accession>A0A4W4FT23</accession>
<dbReference type="GeneTree" id="ENSGT00390000007739"/>
<dbReference type="GO" id="GO:0032543">
    <property type="term" value="P:mitochondrial translation"/>
    <property type="evidence" value="ECO:0007669"/>
    <property type="project" value="TreeGrafter"/>
</dbReference>
<dbReference type="OMA" id="PNFWLKL"/>
<feature type="compositionally biased region" description="Basic and acidic residues" evidence="8">
    <location>
        <begin position="122"/>
        <end position="156"/>
    </location>
</feature>
<evidence type="ECO:0000256" key="8">
    <source>
        <dbReference type="SAM" id="MobiDB-lite"/>
    </source>
</evidence>
<evidence type="ECO:0000256" key="5">
    <source>
        <dbReference type="ARBA" id="ARBA00023274"/>
    </source>
</evidence>
<evidence type="ECO:0000256" key="7">
    <source>
        <dbReference type="ARBA" id="ARBA00041375"/>
    </source>
</evidence>
<dbReference type="GO" id="GO:0003735">
    <property type="term" value="F:structural constituent of ribosome"/>
    <property type="evidence" value="ECO:0007669"/>
    <property type="project" value="InterPro"/>
</dbReference>
<protein>
    <recommendedName>
        <fullName evidence="6">Large ribosomal subunit protein uL23m</fullName>
    </recommendedName>
    <alternativeName>
        <fullName evidence="7">39S ribosomal protein L23, mitochondrial</fullName>
    </alternativeName>
</protein>
<evidence type="ECO:0000256" key="6">
    <source>
        <dbReference type="ARBA" id="ARBA00039977"/>
    </source>
</evidence>
<dbReference type="InterPro" id="IPR013025">
    <property type="entry name" value="Ribosomal_uL23-like"/>
</dbReference>
<organism evidence="9 10">
    <name type="scientific">Electrophorus electricus</name>
    <name type="common">Electric eel</name>
    <name type="synonym">Gymnotus electricus</name>
    <dbReference type="NCBI Taxonomy" id="8005"/>
    <lineage>
        <taxon>Eukaryota</taxon>
        <taxon>Metazoa</taxon>
        <taxon>Chordata</taxon>
        <taxon>Craniata</taxon>
        <taxon>Vertebrata</taxon>
        <taxon>Euteleostomi</taxon>
        <taxon>Actinopterygii</taxon>
        <taxon>Neopterygii</taxon>
        <taxon>Teleostei</taxon>
        <taxon>Ostariophysi</taxon>
        <taxon>Gymnotiformes</taxon>
        <taxon>Gymnotoidei</taxon>
        <taxon>Gymnotidae</taxon>
        <taxon>Electrophorus</taxon>
    </lineage>
</organism>
<evidence type="ECO:0000256" key="4">
    <source>
        <dbReference type="ARBA" id="ARBA00023128"/>
    </source>
</evidence>
<keyword evidence="10" id="KW-1185">Reference proteome</keyword>
<dbReference type="Gene3D" id="3.30.70.330">
    <property type="match status" value="1"/>
</dbReference>